<evidence type="ECO:0000313" key="4">
    <source>
        <dbReference type="EMBL" id="AJY75468.1"/>
    </source>
</evidence>
<dbReference type="SUPFAM" id="SSF56784">
    <property type="entry name" value="HAD-like"/>
    <property type="match status" value="1"/>
</dbReference>
<dbReference type="AlphaFoldDB" id="A0A0D5NKK7"/>
<dbReference type="FunFam" id="3.40.50.1000:FF:000036">
    <property type="entry name" value="HAD family hydrolase"/>
    <property type="match status" value="1"/>
</dbReference>
<dbReference type="STRING" id="1126833.VN24_13930"/>
<dbReference type="NCBIfam" id="TIGR01509">
    <property type="entry name" value="HAD-SF-IA-v3"/>
    <property type="match status" value="1"/>
</dbReference>
<comment type="similarity">
    <text evidence="1">Belongs to the HAD-like hydrolase superfamily. CbbY/CbbZ/Gph/YieH family.</text>
</comment>
<dbReference type="InterPro" id="IPR023198">
    <property type="entry name" value="PGP-like_dom2"/>
</dbReference>
<protein>
    <submittedName>
        <fullName evidence="4">HAD family hydrolase</fullName>
    </submittedName>
</protein>
<dbReference type="SFLD" id="SFLDG01135">
    <property type="entry name" value="C1.5.6:_HAD__Beta-PGM__Phospha"/>
    <property type="match status" value="1"/>
</dbReference>
<evidence type="ECO:0000256" key="2">
    <source>
        <dbReference type="ARBA" id="ARBA00022723"/>
    </source>
</evidence>
<reference evidence="4 5" key="1">
    <citation type="journal article" date="2015" name="J. Biotechnol.">
        <title>Complete genome sequence of Paenibacillus beijingensis 7188(T) (=DSM 24997(T)), a novel rhizobacterium from jujube garden soil.</title>
        <authorList>
            <person name="Kwak Y."/>
            <person name="Shin J.H."/>
        </authorList>
    </citation>
    <scope>NUCLEOTIDE SEQUENCE [LARGE SCALE GENOMIC DNA]</scope>
    <source>
        <strain evidence="4 5">DSM 24997</strain>
    </source>
</reference>
<dbReference type="InterPro" id="IPR023214">
    <property type="entry name" value="HAD_sf"/>
</dbReference>
<dbReference type="CDD" id="cd16423">
    <property type="entry name" value="HAD_BPGM-like"/>
    <property type="match status" value="1"/>
</dbReference>
<dbReference type="InterPro" id="IPR036412">
    <property type="entry name" value="HAD-like_sf"/>
</dbReference>
<dbReference type="Proteomes" id="UP000032633">
    <property type="component" value="Chromosome"/>
</dbReference>
<evidence type="ECO:0000313" key="5">
    <source>
        <dbReference type="Proteomes" id="UP000032633"/>
    </source>
</evidence>
<evidence type="ECO:0000256" key="1">
    <source>
        <dbReference type="ARBA" id="ARBA00006171"/>
    </source>
</evidence>
<organism evidence="4 5">
    <name type="scientific">Paenibacillus beijingensis</name>
    <dbReference type="NCBI Taxonomy" id="1126833"/>
    <lineage>
        <taxon>Bacteria</taxon>
        <taxon>Bacillati</taxon>
        <taxon>Bacillota</taxon>
        <taxon>Bacilli</taxon>
        <taxon>Bacillales</taxon>
        <taxon>Paenibacillaceae</taxon>
        <taxon>Paenibacillus</taxon>
    </lineage>
</organism>
<dbReference type="InterPro" id="IPR041492">
    <property type="entry name" value="HAD_2"/>
</dbReference>
<dbReference type="Gene3D" id="1.10.150.240">
    <property type="entry name" value="Putative phosphatase, domain 2"/>
    <property type="match status" value="1"/>
</dbReference>
<gene>
    <name evidence="4" type="ORF">VN24_13930</name>
</gene>
<dbReference type="InterPro" id="IPR006439">
    <property type="entry name" value="HAD-SF_hydro_IA"/>
</dbReference>
<sequence>MIKAIVFDFDGLIVDTESIWYDCYRETLSALNLEFPIEVFSRCIGTHDTEMRNYLKEVVGGEAQALQIVEAAARLHDDKILNVQERQGVRDYLEEAKQAGLMIGLASSSSRKWIDRFLDELGLRSYFQTIKTSEDVTNIKPDPELYLRAIESLGVEPSKAVAFEDSVNGAKAAKAAGLRCIIVPNRVTENLLFEAYDLRIRSMGDQPLAELIRQLNEAEGSPAG</sequence>
<proteinExistence type="inferred from homology"/>
<keyword evidence="5" id="KW-1185">Reference proteome</keyword>
<keyword evidence="3 4" id="KW-0378">Hydrolase</keyword>
<dbReference type="KEGG" id="pbj:VN24_13930"/>
<dbReference type="NCBIfam" id="TIGR01549">
    <property type="entry name" value="HAD-SF-IA-v1"/>
    <property type="match status" value="1"/>
</dbReference>
<dbReference type="Gene3D" id="3.40.50.1000">
    <property type="entry name" value="HAD superfamily/HAD-like"/>
    <property type="match status" value="1"/>
</dbReference>
<dbReference type="EMBL" id="CP011058">
    <property type="protein sequence ID" value="AJY75468.1"/>
    <property type="molecule type" value="Genomic_DNA"/>
</dbReference>
<dbReference type="PANTHER" id="PTHR18901:SF38">
    <property type="entry name" value="PSEUDOURIDINE-5'-PHOSPHATASE"/>
    <property type="match status" value="1"/>
</dbReference>
<dbReference type="PRINTS" id="PR00413">
    <property type="entry name" value="HADHALOGNASE"/>
</dbReference>
<evidence type="ECO:0000256" key="3">
    <source>
        <dbReference type="ARBA" id="ARBA00022801"/>
    </source>
</evidence>
<dbReference type="HOGENOM" id="CLU_045011_13_3_9"/>
<dbReference type="PANTHER" id="PTHR18901">
    <property type="entry name" value="2-DEOXYGLUCOSE-6-PHOSPHATE PHOSPHATASE 2"/>
    <property type="match status" value="1"/>
</dbReference>
<dbReference type="PATRIC" id="fig|1126833.4.peg.3036"/>
<dbReference type="Pfam" id="PF13419">
    <property type="entry name" value="HAD_2"/>
    <property type="match status" value="1"/>
</dbReference>
<dbReference type="SFLD" id="SFLDS00003">
    <property type="entry name" value="Haloacid_Dehalogenase"/>
    <property type="match status" value="1"/>
</dbReference>
<dbReference type="GO" id="GO:0046872">
    <property type="term" value="F:metal ion binding"/>
    <property type="evidence" value="ECO:0007669"/>
    <property type="project" value="UniProtKB-KW"/>
</dbReference>
<dbReference type="GO" id="GO:0016787">
    <property type="term" value="F:hydrolase activity"/>
    <property type="evidence" value="ECO:0007669"/>
    <property type="project" value="UniProtKB-KW"/>
</dbReference>
<accession>A0A0D5NKK7</accession>
<reference evidence="5" key="2">
    <citation type="submission" date="2015-03" db="EMBL/GenBank/DDBJ databases">
        <title>Genome sequence of Paenibacillus beijingensis strain DSM 24997T.</title>
        <authorList>
            <person name="Kwak Y."/>
            <person name="Shin J.-H."/>
        </authorList>
    </citation>
    <scope>NUCLEOTIDE SEQUENCE [LARGE SCALE GENOMIC DNA]</scope>
    <source>
        <strain evidence="5">DSM 24997</strain>
    </source>
</reference>
<keyword evidence="2" id="KW-0479">Metal-binding</keyword>
<name>A0A0D5NKK7_9BACL</name>
<dbReference type="SFLD" id="SFLDG01129">
    <property type="entry name" value="C1.5:_HAD__Beta-PGM__Phosphata"/>
    <property type="match status" value="1"/>
</dbReference>